<dbReference type="AlphaFoldDB" id="A0A9P8B061"/>
<dbReference type="OrthoDB" id="3270368at2759"/>
<feature type="region of interest" description="Disordered" evidence="1">
    <location>
        <begin position="150"/>
        <end position="185"/>
    </location>
</feature>
<dbReference type="Proteomes" id="UP000812287">
    <property type="component" value="Unassembled WGS sequence"/>
</dbReference>
<sequence>MIDLTLDDSPPSITKRSKDKQRQNPAHVFTFDADQLVSLNSDGSIAKKSIKSLDVSSKVLATSLRTTEEAANESTTPSPTDPQNRPAETRNRTEKPVASRQVSVRQQQPVRTSDSIFNLDCDPAMVHTAVTKPDASLDVLPSTLPSSAKGPACLSSRLHNNAGNADPTNRTGRQETPISLSDRNQSLLVKENSSTGTKQKFDIPLRTISSRGTPLFDKTNSLEFSFRTEQYSPPNVISKSSKHGMLCCLSIPAV</sequence>
<name>A0A9P8B061_9AGAR</name>
<dbReference type="EMBL" id="MU250523">
    <property type="protein sequence ID" value="KAG7452707.1"/>
    <property type="molecule type" value="Genomic_DNA"/>
</dbReference>
<evidence type="ECO:0000313" key="3">
    <source>
        <dbReference type="Proteomes" id="UP000812287"/>
    </source>
</evidence>
<dbReference type="GeneID" id="66102381"/>
<comment type="caution">
    <text evidence="2">The sequence shown here is derived from an EMBL/GenBank/DDBJ whole genome shotgun (WGS) entry which is preliminary data.</text>
</comment>
<protein>
    <submittedName>
        <fullName evidence="2">Uncharacterized protein</fullName>
    </submittedName>
</protein>
<keyword evidence="3" id="KW-1185">Reference proteome</keyword>
<feature type="compositionally biased region" description="Polar residues" evidence="1">
    <location>
        <begin position="157"/>
        <end position="185"/>
    </location>
</feature>
<evidence type="ECO:0000313" key="2">
    <source>
        <dbReference type="EMBL" id="KAG7452707.1"/>
    </source>
</evidence>
<proteinExistence type="predicted"/>
<organism evidence="2 3">
    <name type="scientific">Guyanagaster necrorhizus</name>
    <dbReference type="NCBI Taxonomy" id="856835"/>
    <lineage>
        <taxon>Eukaryota</taxon>
        <taxon>Fungi</taxon>
        <taxon>Dikarya</taxon>
        <taxon>Basidiomycota</taxon>
        <taxon>Agaricomycotina</taxon>
        <taxon>Agaricomycetes</taxon>
        <taxon>Agaricomycetidae</taxon>
        <taxon>Agaricales</taxon>
        <taxon>Marasmiineae</taxon>
        <taxon>Physalacriaceae</taxon>
        <taxon>Guyanagaster</taxon>
    </lineage>
</organism>
<feature type="compositionally biased region" description="Low complexity" evidence="1">
    <location>
        <begin position="98"/>
        <end position="109"/>
    </location>
</feature>
<dbReference type="RefSeq" id="XP_043046207.1">
    <property type="nucleotide sequence ID" value="XM_043180085.1"/>
</dbReference>
<reference evidence="2" key="1">
    <citation type="submission" date="2020-11" db="EMBL/GenBank/DDBJ databases">
        <title>Adaptations for nitrogen fixation in a non-lichenized fungal sporocarp promotes dispersal by wood-feeding termites.</title>
        <authorList>
            <consortium name="DOE Joint Genome Institute"/>
            <person name="Koch R.A."/>
            <person name="Yoon G."/>
            <person name="Arayal U."/>
            <person name="Lail K."/>
            <person name="Amirebrahimi M."/>
            <person name="Labutti K."/>
            <person name="Lipzen A."/>
            <person name="Riley R."/>
            <person name="Barry K."/>
            <person name="Henrissat B."/>
            <person name="Grigoriev I.V."/>
            <person name="Herr J.R."/>
            <person name="Aime M.C."/>
        </authorList>
    </citation>
    <scope>NUCLEOTIDE SEQUENCE</scope>
    <source>
        <strain evidence="2">MCA 3950</strain>
    </source>
</reference>
<feature type="region of interest" description="Disordered" evidence="1">
    <location>
        <begin position="64"/>
        <end position="109"/>
    </location>
</feature>
<feature type="compositionally biased region" description="Basic and acidic residues" evidence="1">
    <location>
        <begin position="87"/>
        <end position="97"/>
    </location>
</feature>
<feature type="compositionally biased region" description="Polar residues" evidence="1">
    <location>
        <begin position="72"/>
        <end position="83"/>
    </location>
</feature>
<gene>
    <name evidence="2" type="ORF">BT62DRAFT_21490</name>
</gene>
<accession>A0A9P8B061</accession>
<feature type="region of interest" description="Disordered" evidence="1">
    <location>
        <begin position="1"/>
        <end position="27"/>
    </location>
</feature>
<evidence type="ECO:0000256" key="1">
    <source>
        <dbReference type="SAM" id="MobiDB-lite"/>
    </source>
</evidence>